<keyword evidence="3" id="KW-1185">Reference proteome</keyword>
<dbReference type="EMBL" id="JAPFCC010000001">
    <property type="protein sequence ID" value="MCW7554124.1"/>
    <property type="molecule type" value="Genomic_DNA"/>
</dbReference>
<protein>
    <submittedName>
        <fullName evidence="2">Uncharacterized protein</fullName>
    </submittedName>
</protein>
<dbReference type="RefSeq" id="WP_262563858.1">
    <property type="nucleotide sequence ID" value="NZ_JAPFCC010000001.1"/>
</dbReference>
<organism evidence="2 3">
    <name type="scientific">Endozoicomonas gorgoniicola</name>
    <dbReference type="NCBI Taxonomy" id="1234144"/>
    <lineage>
        <taxon>Bacteria</taxon>
        <taxon>Pseudomonadati</taxon>
        <taxon>Pseudomonadota</taxon>
        <taxon>Gammaproteobacteria</taxon>
        <taxon>Oceanospirillales</taxon>
        <taxon>Endozoicomonadaceae</taxon>
        <taxon>Endozoicomonas</taxon>
    </lineage>
</organism>
<accession>A0ABT3MXN1</accession>
<evidence type="ECO:0000313" key="2">
    <source>
        <dbReference type="EMBL" id="MCW7554124.1"/>
    </source>
</evidence>
<dbReference type="Gene3D" id="3.20.20.80">
    <property type="entry name" value="Glycosidases"/>
    <property type="match status" value="1"/>
</dbReference>
<comment type="caution">
    <text evidence="2">The sequence shown here is derived from an EMBL/GenBank/DDBJ whole genome shotgun (WGS) entry which is preliminary data.</text>
</comment>
<evidence type="ECO:0000256" key="1">
    <source>
        <dbReference type="SAM" id="MobiDB-lite"/>
    </source>
</evidence>
<evidence type="ECO:0000313" key="3">
    <source>
        <dbReference type="Proteomes" id="UP001209854"/>
    </source>
</evidence>
<dbReference type="Proteomes" id="UP001209854">
    <property type="component" value="Unassembled WGS sequence"/>
</dbReference>
<reference evidence="2 3" key="1">
    <citation type="submission" date="2022-10" db="EMBL/GenBank/DDBJ databases">
        <title>High-quality genome sequences of two octocoral-associated bacteria, Endozoicomonas euniceicola EF212 and Endozoicomonas gorgoniicola PS125.</title>
        <authorList>
            <person name="Chiou Y.-J."/>
            <person name="Chen Y.-H."/>
        </authorList>
    </citation>
    <scope>NUCLEOTIDE SEQUENCE [LARGE SCALE GENOMIC DNA]</scope>
    <source>
        <strain evidence="2 3">PS125</strain>
    </source>
</reference>
<feature type="region of interest" description="Disordered" evidence="1">
    <location>
        <begin position="528"/>
        <end position="548"/>
    </location>
</feature>
<gene>
    <name evidence="2" type="ORF">NX722_16155</name>
</gene>
<feature type="compositionally biased region" description="Polar residues" evidence="1">
    <location>
        <begin position="533"/>
        <end position="543"/>
    </location>
</feature>
<proteinExistence type="predicted"/>
<sequence>MYPHYSCLSQCLMSCIITVFTTLVMMFSGKSLAFEFVRGKPIVLAVFHANNSVGSQKVMNKGDYLFGNGFELKDRYGDQPYLLLDGHLGFGTNDRTMVGSTYAGNDHYHEWQILVARAGNIDGFIVEWGYNNNASTPDKAITSQRKVLQRLQKEGGDTFPVVPLWIPSWFTTNKSEEYWKNNYRLQITKIVSQFYQNNDGITYDRKPLLFVLDLGIRHKSLKRSRLSDFFNTNTFERNPQFIWRMGEADSSSWRHNISLIPEVVGNLPWIVPRERRATTSSKTFIKQNFDGFGNHQDIKRTVDSLNELNKRHKDRIPLRVQSVSPGMDTRYAAWNRTKKILMRSENGVNTFEFAWDQVLHNSDDKPDIVLIETFNDFSEGTHVEPTEVGGFDDIAISAKKACLLKKGSGVEDYFCDHQENQARLLSCHASKIYKSRKLLSIIKRNQGVDSPLLNESESIVNSWSASVFEKSIDSSGIYESQFQKIIEAMPLGVEKIEVADLTYTLSPDLANSEHVVFRKVSDHKKTLLGQGGKSSSVKGTASDVNLPERGDSDYRFEIQLGDRADFLKNDYQLSAASITLTRIGEYNEHEEPLEIYQVIQGRNDELVAKIYLDKNQNSLNTIISLDSKYSEGTFHQHYRIVNPSLRFELNKLFIENYSSSKYNQPDNEWIEAANLSRTCDAF</sequence>
<name>A0ABT3MXN1_9GAMM</name>